<protein>
    <submittedName>
        <fullName evidence="19">PBP1A family penicillin-binding protein</fullName>
    </submittedName>
</protein>
<comment type="catalytic activity">
    <reaction evidence="14">
        <text>Preferential cleavage: (Ac)2-L-Lys-D-Ala-|-D-Ala. Also transpeptidation of peptidyl-alanyl moieties that are N-acyl substituents of D-alanine.</text>
        <dbReference type="EC" id="3.4.16.4"/>
    </reaction>
</comment>
<evidence type="ECO:0000313" key="20">
    <source>
        <dbReference type="Proteomes" id="UP000602284"/>
    </source>
</evidence>
<dbReference type="InterPro" id="IPR001460">
    <property type="entry name" value="PCN-bd_Tpept"/>
</dbReference>
<evidence type="ECO:0000256" key="11">
    <source>
        <dbReference type="ARBA" id="ARBA00023136"/>
    </source>
</evidence>
<dbReference type="InterPro" id="IPR012338">
    <property type="entry name" value="Beta-lactam/transpept-like"/>
</dbReference>
<evidence type="ECO:0000256" key="3">
    <source>
        <dbReference type="ARBA" id="ARBA00022670"/>
    </source>
</evidence>
<keyword evidence="20" id="KW-1185">Reference proteome</keyword>
<feature type="region of interest" description="Disordered" evidence="16">
    <location>
        <begin position="617"/>
        <end position="640"/>
    </location>
</feature>
<dbReference type="InterPro" id="IPR013783">
    <property type="entry name" value="Ig-like_fold"/>
</dbReference>
<feature type="compositionally biased region" description="Basic and acidic residues" evidence="16">
    <location>
        <begin position="628"/>
        <end position="640"/>
    </location>
</feature>
<dbReference type="Gene3D" id="3.40.710.10">
    <property type="entry name" value="DD-peptidase/beta-lactamase superfamily"/>
    <property type="match status" value="1"/>
</dbReference>
<dbReference type="SUPFAM" id="SSF53955">
    <property type="entry name" value="Lysozyme-like"/>
    <property type="match status" value="1"/>
</dbReference>
<dbReference type="PROSITE" id="PS51257">
    <property type="entry name" value="PROKAR_LIPOPROTEIN"/>
    <property type="match status" value="1"/>
</dbReference>
<evidence type="ECO:0000256" key="9">
    <source>
        <dbReference type="ARBA" id="ARBA00022984"/>
    </source>
</evidence>
<feature type="domain" description="Penicillin-binding protein transpeptidase" evidence="17">
    <location>
        <begin position="328"/>
        <end position="609"/>
    </location>
</feature>
<name>A0ABS1JBS0_9BACL</name>
<keyword evidence="6" id="KW-0812">Transmembrane</keyword>
<evidence type="ECO:0000256" key="6">
    <source>
        <dbReference type="ARBA" id="ARBA00022692"/>
    </source>
</evidence>
<feature type="compositionally biased region" description="Gly residues" evidence="16">
    <location>
        <begin position="753"/>
        <end position="778"/>
    </location>
</feature>
<dbReference type="Pfam" id="PF00905">
    <property type="entry name" value="Transpeptidase"/>
    <property type="match status" value="1"/>
</dbReference>
<keyword evidence="9" id="KW-0573">Peptidoglycan synthesis</keyword>
<dbReference type="PANTHER" id="PTHR32282:SF32">
    <property type="entry name" value="PENICILLIN-BINDING PROTEIN 2A"/>
    <property type="match status" value="1"/>
</dbReference>
<accession>A0ABS1JBS0</accession>
<comment type="catalytic activity">
    <reaction evidence="15">
        <text>[GlcNAc-(1-&gt;4)-Mur2Ac(oyl-L-Ala-gamma-D-Glu-L-Lys-D-Ala-D-Ala)](n)-di-trans,octa-cis-undecaprenyl diphosphate + beta-D-GlcNAc-(1-&gt;4)-Mur2Ac(oyl-L-Ala-gamma-D-Glu-L-Lys-D-Ala-D-Ala)-di-trans,octa-cis-undecaprenyl diphosphate = [GlcNAc-(1-&gt;4)-Mur2Ac(oyl-L-Ala-gamma-D-Glu-L-Lys-D-Ala-D-Ala)](n+1)-di-trans,octa-cis-undecaprenyl diphosphate + di-trans,octa-cis-undecaprenyl diphosphate + H(+)</text>
        <dbReference type="Rhea" id="RHEA:23708"/>
        <dbReference type="Rhea" id="RHEA-COMP:9602"/>
        <dbReference type="Rhea" id="RHEA-COMP:9603"/>
        <dbReference type="ChEBI" id="CHEBI:15378"/>
        <dbReference type="ChEBI" id="CHEBI:58405"/>
        <dbReference type="ChEBI" id="CHEBI:60033"/>
        <dbReference type="ChEBI" id="CHEBI:78435"/>
        <dbReference type="EC" id="2.4.99.28"/>
    </reaction>
</comment>
<keyword evidence="3" id="KW-0645">Protease</keyword>
<proteinExistence type="predicted"/>
<evidence type="ECO:0000256" key="14">
    <source>
        <dbReference type="ARBA" id="ARBA00034000"/>
    </source>
</evidence>
<feature type="compositionally biased region" description="Low complexity" evidence="16">
    <location>
        <begin position="779"/>
        <end position="792"/>
    </location>
</feature>
<reference evidence="19 20" key="1">
    <citation type="submission" date="2021-01" db="EMBL/GenBank/DDBJ databases">
        <title>Tumebacillus sp. strain ITR2 16S ribosomal RNA gene Genome sequencing and assembly.</title>
        <authorList>
            <person name="Kang M."/>
        </authorList>
    </citation>
    <scope>NUCLEOTIDE SEQUENCE [LARGE SCALE GENOMIC DNA]</scope>
    <source>
        <strain evidence="19 20">ITR2</strain>
    </source>
</reference>
<keyword evidence="4" id="KW-0328">Glycosyltransferase</keyword>
<dbReference type="Gene3D" id="2.60.40.10">
    <property type="entry name" value="Immunoglobulins"/>
    <property type="match status" value="1"/>
</dbReference>
<evidence type="ECO:0000259" key="17">
    <source>
        <dbReference type="Pfam" id="PF00905"/>
    </source>
</evidence>
<keyword evidence="10" id="KW-1133">Transmembrane helix</keyword>
<dbReference type="InterPro" id="IPR001264">
    <property type="entry name" value="Glyco_trans_51"/>
</dbReference>
<evidence type="ECO:0000256" key="10">
    <source>
        <dbReference type="ARBA" id="ARBA00022989"/>
    </source>
</evidence>
<keyword evidence="5" id="KW-0808">Transferase</keyword>
<evidence type="ECO:0000256" key="12">
    <source>
        <dbReference type="ARBA" id="ARBA00023268"/>
    </source>
</evidence>
<organism evidence="19 20">
    <name type="scientific">Tumebacillus amylolyticus</name>
    <dbReference type="NCBI Taxonomy" id="2801339"/>
    <lineage>
        <taxon>Bacteria</taxon>
        <taxon>Bacillati</taxon>
        <taxon>Bacillota</taxon>
        <taxon>Bacilli</taxon>
        <taxon>Bacillales</taxon>
        <taxon>Alicyclobacillaceae</taxon>
        <taxon>Tumebacillus</taxon>
    </lineage>
</organism>
<keyword evidence="12" id="KW-0511">Multifunctional enzyme</keyword>
<keyword evidence="8" id="KW-0133">Cell shape</keyword>
<evidence type="ECO:0000313" key="19">
    <source>
        <dbReference type="EMBL" id="MBL0387721.1"/>
    </source>
</evidence>
<dbReference type="InterPro" id="IPR036950">
    <property type="entry name" value="PBP_transglycosylase"/>
</dbReference>
<dbReference type="Gene3D" id="1.10.3810.10">
    <property type="entry name" value="Biosynthetic peptidoglycan transglycosylase-like"/>
    <property type="match status" value="1"/>
</dbReference>
<evidence type="ECO:0000259" key="18">
    <source>
        <dbReference type="Pfam" id="PF00912"/>
    </source>
</evidence>
<evidence type="ECO:0000256" key="5">
    <source>
        <dbReference type="ARBA" id="ARBA00022679"/>
    </source>
</evidence>
<dbReference type="Proteomes" id="UP000602284">
    <property type="component" value="Unassembled WGS sequence"/>
</dbReference>
<comment type="caution">
    <text evidence="19">The sequence shown here is derived from an EMBL/GenBank/DDBJ whole genome shotgun (WGS) entry which is preliminary data.</text>
</comment>
<evidence type="ECO:0000256" key="8">
    <source>
        <dbReference type="ARBA" id="ARBA00022960"/>
    </source>
</evidence>
<keyword evidence="7" id="KW-0378">Hydrolase</keyword>
<evidence type="ECO:0000256" key="4">
    <source>
        <dbReference type="ARBA" id="ARBA00022676"/>
    </source>
</evidence>
<evidence type="ECO:0000256" key="1">
    <source>
        <dbReference type="ARBA" id="ARBA00022475"/>
    </source>
</evidence>
<keyword evidence="2" id="KW-0121">Carboxypeptidase</keyword>
<keyword evidence="1" id="KW-1003">Cell membrane</keyword>
<feature type="domain" description="Glycosyl transferase family 51" evidence="18">
    <location>
        <begin position="53"/>
        <end position="229"/>
    </location>
</feature>
<sequence>MGKKILRSLLIAFFITAISVILIGCSIALPTFDPSKLELEYKTSQIYDKNDQEIMSFQAQPGEHAALNEVPKWVSDGVVAVEDSRFYDHNGIDFRSIGRAVWRDILTGSAAEGGSTLTQQLAKNVYLTQDKTLSRKVKEVYLAAQIERNYSKEDILEMYLNRVYFGHGATGIKMAAEVYFDKGDHMKDLTLGECALLAGLPNAPSAYDPYVDQNIEAAIKRRNIVLDAMEKNGYITADEAEKAKQEKLVLSPGKNIKGAADNIKYPYYLDYILQEAEEKLDVPAEQILRGGVKVYTNLDPKFQDSLEKAYQDPKNFPSAASDGQIVQGASVIVDPKTGGISAIMGGRDQGDHALRGFNRASMAKVRPGSSFKPIVDYAPAIDTGFKTSTSLLNNKRDTHFGTYAPKNWKDYYTDTVPMTEAIQMSWNVPAASLLYEMGIDVGYKYATQNFGIPLDKEDENKLSIALGDVEISPLDLAGGYTAFVPDNGGKRVTPYAIRSIKSDAGAEIASIKTQQHDAIKPDTAKVMTKLMKLVVDSGTGTAAKISGRDVAGKTGTTEMEGTSGNRDAWFAGYTSDYVMVTWMGFDKSDQQHYLRQGSELPASMFAKVMSQGLAGTKSKGFDTNVQEKAPDDKDKTKDQPKEADTIVNDLAATFDGNKSVQVNWSPVKAEGVKYFLYRADKNPDGTAVNSIPLGQYSKPGYTDGSVVAGKSYWYSVVVWKDGQELSKSNFASVTIPGGKTEPPKDPNQPTQPGNGGTTQPGGNGTGNGGGTNSGGGTQQPGTPTNPNQPGTPDTGGGTQPPSGGGTTQSGNGTGNTQGTGGTTPPGSGGQPSIPIPPPTQ</sequence>
<evidence type="ECO:0000256" key="13">
    <source>
        <dbReference type="ARBA" id="ARBA00023316"/>
    </source>
</evidence>
<dbReference type="SUPFAM" id="SSF56601">
    <property type="entry name" value="beta-lactamase/transpeptidase-like"/>
    <property type="match status" value="1"/>
</dbReference>
<dbReference type="PANTHER" id="PTHR32282">
    <property type="entry name" value="BINDING PROTEIN TRANSPEPTIDASE, PUTATIVE-RELATED"/>
    <property type="match status" value="1"/>
</dbReference>
<evidence type="ECO:0000256" key="2">
    <source>
        <dbReference type="ARBA" id="ARBA00022645"/>
    </source>
</evidence>
<keyword evidence="13" id="KW-0961">Cell wall biogenesis/degradation</keyword>
<evidence type="ECO:0000256" key="7">
    <source>
        <dbReference type="ARBA" id="ARBA00022801"/>
    </source>
</evidence>
<dbReference type="InterPro" id="IPR050396">
    <property type="entry name" value="Glycosyltr_51/Transpeptidase"/>
</dbReference>
<dbReference type="EMBL" id="JAEQNB010000004">
    <property type="protein sequence ID" value="MBL0387721.1"/>
    <property type="molecule type" value="Genomic_DNA"/>
</dbReference>
<gene>
    <name evidence="19" type="ORF">JJB07_13855</name>
</gene>
<keyword evidence="11" id="KW-0472">Membrane</keyword>
<dbReference type="RefSeq" id="WP_201635996.1">
    <property type="nucleotide sequence ID" value="NZ_JAEQNB010000004.1"/>
</dbReference>
<dbReference type="Pfam" id="PF00912">
    <property type="entry name" value="Transgly"/>
    <property type="match status" value="1"/>
</dbReference>
<evidence type="ECO:0000256" key="15">
    <source>
        <dbReference type="ARBA" id="ARBA00049902"/>
    </source>
</evidence>
<dbReference type="InterPro" id="IPR023346">
    <property type="entry name" value="Lysozyme-like_dom_sf"/>
</dbReference>
<evidence type="ECO:0000256" key="16">
    <source>
        <dbReference type="SAM" id="MobiDB-lite"/>
    </source>
</evidence>
<feature type="region of interest" description="Disordered" evidence="16">
    <location>
        <begin position="732"/>
        <end position="840"/>
    </location>
</feature>
<feature type="compositionally biased region" description="Gly residues" evidence="16">
    <location>
        <begin position="793"/>
        <end position="829"/>
    </location>
</feature>
<dbReference type="NCBIfam" id="TIGR02074">
    <property type="entry name" value="PBP_1a_fam"/>
    <property type="match status" value="1"/>
</dbReference>